<keyword evidence="1" id="KW-1133">Transmembrane helix</keyword>
<evidence type="ECO:0000256" key="1">
    <source>
        <dbReference type="SAM" id="Phobius"/>
    </source>
</evidence>
<feature type="transmembrane region" description="Helical" evidence="1">
    <location>
        <begin position="199"/>
        <end position="215"/>
    </location>
</feature>
<feature type="transmembrane region" description="Helical" evidence="1">
    <location>
        <begin position="378"/>
        <end position="395"/>
    </location>
</feature>
<feature type="transmembrane region" description="Helical" evidence="1">
    <location>
        <begin position="296"/>
        <end position="316"/>
    </location>
</feature>
<evidence type="ECO:0008006" key="4">
    <source>
        <dbReference type="Google" id="ProtNLM"/>
    </source>
</evidence>
<feature type="transmembrane region" description="Helical" evidence="1">
    <location>
        <begin position="119"/>
        <end position="139"/>
    </location>
</feature>
<feature type="transmembrane region" description="Helical" evidence="1">
    <location>
        <begin position="227"/>
        <end position="244"/>
    </location>
</feature>
<keyword evidence="1" id="KW-0812">Transmembrane</keyword>
<accession>A0A1F7GMG4</accession>
<proteinExistence type="predicted"/>
<organism evidence="2 3">
    <name type="scientific">Candidatus Roizmanbacteria bacterium RIFCSPHIGHO2_01_FULL_39_24</name>
    <dbReference type="NCBI Taxonomy" id="1802032"/>
    <lineage>
        <taxon>Bacteria</taxon>
        <taxon>Candidatus Roizmaniibacteriota</taxon>
    </lineage>
</organism>
<feature type="transmembrane region" description="Helical" evidence="1">
    <location>
        <begin position="9"/>
        <end position="27"/>
    </location>
</feature>
<evidence type="ECO:0000313" key="3">
    <source>
        <dbReference type="Proteomes" id="UP000176850"/>
    </source>
</evidence>
<feature type="transmembrane region" description="Helical" evidence="1">
    <location>
        <begin position="353"/>
        <end position="371"/>
    </location>
</feature>
<evidence type="ECO:0000313" key="2">
    <source>
        <dbReference type="EMBL" id="OGK20198.1"/>
    </source>
</evidence>
<reference evidence="2 3" key="1">
    <citation type="journal article" date="2016" name="Nat. Commun.">
        <title>Thousands of microbial genomes shed light on interconnected biogeochemical processes in an aquifer system.</title>
        <authorList>
            <person name="Anantharaman K."/>
            <person name="Brown C.T."/>
            <person name="Hug L.A."/>
            <person name="Sharon I."/>
            <person name="Castelle C.J."/>
            <person name="Probst A.J."/>
            <person name="Thomas B.C."/>
            <person name="Singh A."/>
            <person name="Wilkins M.J."/>
            <person name="Karaoz U."/>
            <person name="Brodie E.L."/>
            <person name="Williams K.H."/>
            <person name="Hubbard S.S."/>
            <person name="Banfield J.F."/>
        </authorList>
    </citation>
    <scope>NUCLEOTIDE SEQUENCE [LARGE SCALE GENOMIC DNA]</scope>
</reference>
<gene>
    <name evidence="2" type="ORF">A2799_02725</name>
</gene>
<comment type="caution">
    <text evidence="2">The sequence shown here is derived from an EMBL/GenBank/DDBJ whole genome shotgun (WGS) entry which is preliminary data.</text>
</comment>
<dbReference type="AlphaFoldDB" id="A0A1F7GMG4"/>
<protein>
    <recommendedName>
        <fullName evidence="4">Glycosyltransferase RgtA/B/C/D-like domain-containing protein</fullName>
    </recommendedName>
</protein>
<feature type="transmembrane region" description="Helical" evidence="1">
    <location>
        <begin position="174"/>
        <end position="193"/>
    </location>
</feature>
<name>A0A1F7GMG4_9BACT</name>
<keyword evidence="1" id="KW-0472">Membrane</keyword>
<feature type="transmembrane region" description="Helical" evidence="1">
    <location>
        <begin position="323"/>
        <end position="341"/>
    </location>
</feature>
<feature type="transmembrane region" description="Helical" evidence="1">
    <location>
        <begin position="145"/>
        <end position="162"/>
    </location>
</feature>
<sequence length="511" mass="60348">MSIKRLHNWKIPAIFAFVFILFVYFRVKPIYYQTVPYTYDQGRDFLKAEEIVRFHNPTFIGPTTGIQGVNHGVWWYYFLAMQYFIFNGNPSGFYYGVLAMMFISTLLFTIFLKKEFGNHIALLFLLIVTISPYFIGISFFAANNILAPPFVLLFIFSIYKFLQISTSFNKSPLISMSLYKYLFLIGLSLGFIFEAEMPLGLFIIPSFFVASILFKEVRSSFRKLNNLFFLILGLVLPFTFRILFEIKHNFIQTKSIIYFFKHPSATNAQGLDGILRERALLFLSYFQEIFYDNNKIIVFGAILVLGGIFICGYKRFEKLHRRLFLFFSSMILFIFLFSLSYRNNFFWDYYLEGIHYIFLFYILLLFYISTIIDTKKRLLTVILVLFSILAIFYLGKELTKQNNTPYIGLRADIKTVETVYSLVGKNDFCARIYTPPVVPYTYNYLFHYKSLQGYKVPLENPMNTMCIIIIDSDQYTFRIDEWRKTNIPVDFILEKKIVLPNNVRVEVWKQK</sequence>
<dbReference type="Proteomes" id="UP000176850">
    <property type="component" value="Unassembled WGS sequence"/>
</dbReference>
<dbReference type="EMBL" id="MFZH01000001">
    <property type="protein sequence ID" value="OGK20198.1"/>
    <property type="molecule type" value="Genomic_DNA"/>
</dbReference>
<feature type="transmembrane region" description="Helical" evidence="1">
    <location>
        <begin position="93"/>
        <end position="112"/>
    </location>
</feature>